<dbReference type="EMBL" id="FOUE01000004">
    <property type="protein sequence ID" value="SFM53818.1"/>
    <property type="molecule type" value="Genomic_DNA"/>
</dbReference>
<keyword evidence="3" id="KW-1185">Reference proteome</keyword>
<dbReference type="Gene3D" id="2.60.120.650">
    <property type="entry name" value="Cupin"/>
    <property type="match status" value="1"/>
</dbReference>
<evidence type="ECO:0000259" key="1">
    <source>
        <dbReference type="PROSITE" id="PS51184"/>
    </source>
</evidence>
<dbReference type="STRING" id="488535.SAMN04487963_2864"/>
<dbReference type="SMART" id="SM00558">
    <property type="entry name" value="JmjC"/>
    <property type="match status" value="1"/>
</dbReference>
<dbReference type="InterPro" id="IPR041667">
    <property type="entry name" value="Cupin_8"/>
</dbReference>
<dbReference type="OrthoDB" id="479699at2"/>
<gene>
    <name evidence="2" type="ORF">SAMN04487963_2864</name>
</gene>
<proteinExistence type="predicted"/>
<sequence>MIRFNKNTSPLGELLGKEPAPLVHDFHGLGLCSESGLHELLTTTPRECLKAKTASQQRQERFSTQNISRHKVLELFEKTEEDMWIVLHEIEHNPILIPLFREMASFLKENLPPYFGNIRLCTGSIFISRGTASTPYHLDYGSNILLQLCGNKHFLAFSPNDPELVPKQALKEFFKGDATPPSLIYSPAFEKKALMLDLKPGDGIYMPSTSPHCTDTQGSQVSVTLSLSFIAPVAEHLRRTNLFDSKFPHLAFVPGWVKQGLLACYEPLRQGFGGRQPQHKSFKPDVFQSK</sequence>
<evidence type="ECO:0000313" key="3">
    <source>
        <dbReference type="Proteomes" id="UP000198519"/>
    </source>
</evidence>
<protein>
    <submittedName>
        <fullName evidence="2">Cupin-like domain-containing protein</fullName>
    </submittedName>
</protein>
<evidence type="ECO:0000313" key="2">
    <source>
        <dbReference type="EMBL" id="SFM53818.1"/>
    </source>
</evidence>
<name>A0A1I4RNK4_9GAMM</name>
<dbReference type="Pfam" id="PF13621">
    <property type="entry name" value="Cupin_8"/>
    <property type="match status" value="1"/>
</dbReference>
<organism evidence="2 3">
    <name type="scientific">Marinobacter zhejiangensis</name>
    <dbReference type="NCBI Taxonomy" id="488535"/>
    <lineage>
        <taxon>Bacteria</taxon>
        <taxon>Pseudomonadati</taxon>
        <taxon>Pseudomonadota</taxon>
        <taxon>Gammaproteobacteria</taxon>
        <taxon>Pseudomonadales</taxon>
        <taxon>Marinobacteraceae</taxon>
        <taxon>Marinobacter</taxon>
    </lineage>
</organism>
<accession>A0A1I4RNK4</accession>
<feature type="domain" description="JmjC" evidence="1">
    <location>
        <begin position="100"/>
        <end position="246"/>
    </location>
</feature>
<dbReference type="Proteomes" id="UP000198519">
    <property type="component" value="Unassembled WGS sequence"/>
</dbReference>
<dbReference type="SUPFAM" id="SSF51197">
    <property type="entry name" value="Clavaminate synthase-like"/>
    <property type="match status" value="1"/>
</dbReference>
<reference evidence="3" key="1">
    <citation type="submission" date="2016-10" db="EMBL/GenBank/DDBJ databases">
        <authorList>
            <person name="Varghese N."/>
            <person name="Submissions S."/>
        </authorList>
    </citation>
    <scope>NUCLEOTIDE SEQUENCE [LARGE SCALE GENOMIC DNA]</scope>
    <source>
        <strain evidence="3">CGMCC 1.7061</strain>
    </source>
</reference>
<dbReference type="PROSITE" id="PS51184">
    <property type="entry name" value="JMJC"/>
    <property type="match status" value="1"/>
</dbReference>
<dbReference type="InterPro" id="IPR003347">
    <property type="entry name" value="JmjC_dom"/>
</dbReference>
<dbReference type="RefSeq" id="WP_092023751.1">
    <property type="nucleotide sequence ID" value="NZ_FOUE01000004.1"/>
</dbReference>
<dbReference type="AlphaFoldDB" id="A0A1I4RNK4"/>